<dbReference type="PANTHER" id="PTHR34352">
    <property type="entry name" value="PROTEIN YHFA"/>
    <property type="match status" value="1"/>
</dbReference>
<evidence type="ECO:0000313" key="2">
    <source>
        <dbReference type="Proteomes" id="UP001500755"/>
    </source>
</evidence>
<proteinExistence type="predicted"/>
<sequence>MSDSTPAPGEPTPEDRRSIELTRVASNHYRATASSGASIEFGRGEGLMTPVELLLAALAGCSSIDVDTVTSRHTEPTEFTVTASGRKIEEDGANRMGDLHLAFSLAFADDAEGQKAAKLAERLVQLSHDRYCTVSRTIEQGARVTFEV</sequence>
<dbReference type="EMBL" id="BAAANO010000008">
    <property type="protein sequence ID" value="GAA2002042.1"/>
    <property type="molecule type" value="Genomic_DNA"/>
</dbReference>
<evidence type="ECO:0000313" key="1">
    <source>
        <dbReference type="EMBL" id="GAA2002042.1"/>
    </source>
</evidence>
<dbReference type="Gene3D" id="3.30.300.20">
    <property type="match status" value="1"/>
</dbReference>
<dbReference type="SUPFAM" id="SSF82784">
    <property type="entry name" value="OsmC-like"/>
    <property type="match status" value="1"/>
</dbReference>
<dbReference type="Pfam" id="PF02566">
    <property type="entry name" value="OsmC"/>
    <property type="match status" value="1"/>
</dbReference>
<dbReference type="InterPro" id="IPR036102">
    <property type="entry name" value="OsmC/Ohrsf"/>
</dbReference>
<keyword evidence="2" id="KW-1185">Reference proteome</keyword>
<dbReference type="InterPro" id="IPR015946">
    <property type="entry name" value="KH_dom-like_a/b"/>
</dbReference>
<dbReference type="RefSeq" id="WP_344307229.1">
    <property type="nucleotide sequence ID" value="NZ_BAAANO010000008.1"/>
</dbReference>
<name>A0ABP5EQ27_9MICO</name>
<reference evidence="2" key="1">
    <citation type="journal article" date="2019" name="Int. J. Syst. Evol. Microbiol.">
        <title>The Global Catalogue of Microorganisms (GCM) 10K type strain sequencing project: providing services to taxonomists for standard genome sequencing and annotation.</title>
        <authorList>
            <consortium name="The Broad Institute Genomics Platform"/>
            <consortium name="The Broad Institute Genome Sequencing Center for Infectious Disease"/>
            <person name="Wu L."/>
            <person name="Ma J."/>
        </authorList>
    </citation>
    <scope>NUCLEOTIDE SEQUENCE [LARGE SCALE GENOMIC DNA]</scope>
    <source>
        <strain evidence="2">JCM 14546</strain>
    </source>
</reference>
<protein>
    <submittedName>
        <fullName evidence="1">OsmC family protein</fullName>
    </submittedName>
</protein>
<dbReference type="PANTHER" id="PTHR34352:SF1">
    <property type="entry name" value="PROTEIN YHFA"/>
    <property type="match status" value="1"/>
</dbReference>
<dbReference type="Proteomes" id="UP001500755">
    <property type="component" value="Unassembled WGS sequence"/>
</dbReference>
<dbReference type="InterPro" id="IPR003718">
    <property type="entry name" value="OsmC/Ohr_fam"/>
</dbReference>
<gene>
    <name evidence="1" type="ORF">GCM10009755_08210</name>
</gene>
<accession>A0ABP5EQ27</accession>
<organism evidence="1 2">
    <name type="scientific">Brevibacterium samyangense</name>
    <dbReference type="NCBI Taxonomy" id="366888"/>
    <lineage>
        <taxon>Bacteria</taxon>
        <taxon>Bacillati</taxon>
        <taxon>Actinomycetota</taxon>
        <taxon>Actinomycetes</taxon>
        <taxon>Micrococcales</taxon>
        <taxon>Brevibacteriaceae</taxon>
        <taxon>Brevibacterium</taxon>
    </lineage>
</organism>
<comment type="caution">
    <text evidence="1">The sequence shown here is derived from an EMBL/GenBank/DDBJ whole genome shotgun (WGS) entry which is preliminary data.</text>
</comment>